<dbReference type="AlphaFoldDB" id="A0A0A8H832"/>
<proteinExistence type="predicted"/>
<dbReference type="EMBL" id="CP007772">
    <property type="protein sequence ID" value="AJC90246.1"/>
    <property type="molecule type" value="Genomic_DNA"/>
</dbReference>
<dbReference type="OrthoDB" id="5361769at2"/>
<dbReference type="Proteomes" id="UP000031135">
    <property type="component" value="Chromosome"/>
</dbReference>
<protein>
    <submittedName>
        <fullName evidence="1">Uncharacterized protein</fullName>
    </submittedName>
</protein>
<name>A0A0A8H832_9BACT</name>
<evidence type="ECO:0000313" key="1">
    <source>
        <dbReference type="EMBL" id="AJC90246.1"/>
    </source>
</evidence>
<evidence type="ECO:0000313" key="2">
    <source>
        <dbReference type="Proteomes" id="UP000031135"/>
    </source>
</evidence>
<sequence>MLSFFRKYILQLLVCVCYDEKQYIIRCHTWKKSQAVGTFEKSFEDKEKAIEYVKNLSKDFQIYYICTFFTPIAQGVVPSSNFKNLANFGVDASSVKCIVFNNGLLYVSNHSLSSYEQDYEAFGGLDLLYSPFSLLYYCMENRGFEEKIGLYVYRYHDFVAMLICKNEIILFGSYFNIASQNYDEDDFFDDIKEEFNLQIDDENQEEENEQNYDLKSLKEMSQELDRLEELDEEKEELPIESLENFSSDMKMIEYIISSVKEFYQNPLYDNSFLEEIVIFDEESFSPTSLDYLESELFIKPKVELVDTLNLMNELMVKDLKL</sequence>
<dbReference type="RefSeq" id="WP_039662863.1">
    <property type="nucleotide sequence ID" value="NZ_CP007772.1"/>
</dbReference>
<gene>
    <name evidence="1" type="ORF">CSUB8521_0360</name>
</gene>
<reference evidence="1 2" key="1">
    <citation type="journal article" date="2014" name="Genome Biol. Evol.">
        <title>Comparative Genomics of the Campylobacter lari Group.</title>
        <authorList>
            <person name="Miller W.G."/>
            <person name="Yee E."/>
            <person name="Chapman M.H."/>
            <person name="Smith T.P."/>
            <person name="Bono J.L."/>
            <person name="Huynh S."/>
            <person name="Parker C.T."/>
            <person name="Vandamme P."/>
            <person name="Luong K."/>
            <person name="Korlach J."/>
        </authorList>
    </citation>
    <scope>NUCLEOTIDE SEQUENCE [LARGE SCALE GENOMIC DNA]</scope>
    <source>
        <strain evidence="1 2">LMG 24374</strain>
    </source>
</reference>
<dbReference type="KEGG" id="csm:CSUB8521_0360"/>
<dbReference type="HOGENOM" id="CLU_067822_0_0_7"/>
<organism evidence="1 2">
    <name type="scientific">Campylobacter subantarcticus LMG 24374</name>
    <dbReference type="NCBI Taxonomy" id="1388751"/>
    <lineage>
        <taxon>Bacteria</taxon>
        <taxon>Pseudomonadati</taxon>
        <taxon>Campylobacterota</taxon>
        <taxon>Epsilonproteobacteria</taxon>
        <taxon>Campylobacterales</taxon>
        <taxon>Campylobacteraceae</taxon>
        <taxon>Campylobacter</taxon>
    </lineage>
</organism>
<accession>A0A0A8H832</accession>